<evidence type="ECO:0000256" key="9">
    <source>
        <dbReference type="RuleBase" id="RU367120"/>
    </source>
</evidence>
<evidence type="ECO:0000256" key="3">
    <source>
        <dbReference type="ARBA" id="ARBA00014772"/>
    </source>
</evidence>
<evidence type="ECO:0000256" key="6">
    <source>
        <dbReference type="ARBA" id="ARBA00022737"/>
    </source>
</evidence>
<comment type="function">
    <text evidence="9">Catalyzes the transfer of a geranyl-geranyl moiety from geranyl-geranyl pyrophosphate to cysteines occuring in specific C-terminal amino acid sequences.</text>
</comment>
<keyword evidence="11" id="KW-1185">Reference proteome</keyword>
<keyword evidence="5 9" id="KW-0808">Transferase</keyword>
<dbReference type="EMBL" id="KL142370">
    <property type="protein sequence ID" value="KDR81448.1"/>
    <property type="molecule type" value="Genomic_DNA"/>
</dbReference>
<dbReference type="STRING" id="685588.A0A067TR96"/>
<dbReference type="Gene3D" id="1.25.40.120">
    <property type="entry name" value="Protein prenylyltransferase"/>
    <property type="match status" value="1"/>
</dbReference>
<sequence length="353" mass="41559">MVRRHGVKYTRQTAEERDARRRRELSKIEEFTKLKQTTLAKKKAKDWSRDAFELTTRLLQVNPEFYTVWNYRRSILVNGLFVNGSQEDIKNLLMDDLAMTMSALKAHPKVYWIWNHRRWCLENIPNGPGQKSESDFVGWKQSAWDKELFVVEKMLDADPRNFLAWDYRRYVLAGMPTPRPEYTELTYTSRKIEANFSNFSAWHQRSKTLASLWRQGKLDEGKSREEGKGNSIPNSGCAVEGVATEFELLRNAMYTDPNDQSVWMYHRWLVGTDGSKELLEREIAAIQELLDEQPDSKWCMECIAHYKRLLLTKHSSDVDGKVLSEEIRSLLDRLREIDPARRRRYQDLARDLS</sequence>
<dbReference type="Pfam" id="PF01239">
    <property type="entry name" value="PPTA"/>
    <property type="match status" value="5"/>
</dbReference>
<evidence type="ECO:0000256" key="1">
    <source>
        <dbReference type="ARBA" id="ARBA00006734"/>
    </source>
</evidence>
<evidence type="ECO:0000256" key="7">
    <source>
        <dbReference type="ARBA" id="ARBA00031267"/>
    </source>
</evidence>
<protein>
    <recommendedName>
        <fullName evidence="3 9">Geranylgeranyl transferase type-2 subunit alpha</fullName>
        <ecNumber evidence="2 9">2.5.1.60</ecNumber>
    </recommendedName>
    <alternativeName>
        <fullName evidence="7 9">Geranylgeranyl transferase type II subunit alpha</fullName>
    </alternativeName>
</protein>
<keyword evidence="4 9" id="KW-0637">Prenyltransferase</keyword>
<dbReference type="GO" id="GO:0097354">
    <property type="term" value="P:prenylation"/>
    <property type="evidence" value="ECO:0007669"/>
    <property type="project" value="UniProtKB-UniRule"/>
</dbReference>
<dbReference type="GO" id="GO:0004663">
    <property type="term" value="F:Rab geranylgeranyltransferase activity"/>
    <property type="evidence" value="ECO:0007669"/>
    <property type="project" value="UniProtKB-UniRule"/>
</dbReference>
<evidence type="ECO:0000256" key="8">
    <source>
        <dbReference type="ARBA" id="ARBA00047658"/>
    </source>
</evidence>
<reference evidence="11" key="1">
    <citation type="journal article" date="2014" name="Proc. Natl. Acad. Sci. U.S.A.">
        <title>Extensive sampling of basidiomycete genomes demonstrates inadequacy of the white-rot/brown-rot paradigm for wood decay fungi.</title>
        <authorList>
            <person name="Riley R."/>
            <person name="Salamov A.A."/>
            <person name="Brown D.W."/>
            <person name="Nagy L.G."/>
            <person name="Floudas D."/>
            <person name="Held B.W."/>
            <person name="Levasseur A."/>
            <person name="Lombard V."/>
            <person name="Morin E."/>
            <person name="Otillar R."/>
            <person name="Lindquist E.A."/>
            <person name="Sun H."/>
            <person name="LaButti K.M."/>
            <person name="Schmutz J."/>
            <person name="Jabbour D."/>
            <person name="Luo H."/>
            <person name="Baker S.E."/>
            <person name="Pisabarro A.G."/>
            <person name="Walton J.D."/>
            <person name="Blanchette R.A."/>
            <person name="Henrissat B."/>
            <person name="Martin F."/>
            <person name="Cullen D."/>
            <person name="Hibbett D.S."/>
            <person name="Grigoriev I.V."/>
        </authorList>
    </citation>
    <scope>NUCLEOTIDE SEQUENCE [LARGE SCALE GENOMIC DNA]</scope>
    <source>
        <strain evidence="11">CBS 339.88</strain>
    </source>
</reference>
<dbReference type="InterPro" id="IPR002088">
    <property type="entry name" value="Prenyl_trans_a"/>
</dbReference>
<dbReference type="OrthoDB" id="1658at2759"/>
<comment type="similarity">
    <text evidence="1 9">Belongs to the protein prenyltransferase subunit alpha family.</text>
</comment>
<organism evidence="10 11">
    <name type="scientific">Galerina marginata (strain CBS 339.88)</name>
    <dbReference type="NCBI Taxonomy" id="685588"/>
    <lineage>
        <taxon>Eukaryota</taxon>
        <taxon>Fungi</taxon>
        <taxon>Dikarya</taxon>
        <taxon>Basidiomycota</taxon>
        <taxon>Agaricomycotina</taxon>
        <taxon>Agaricomycetes</taxon>
        <taxon>Agaricomycetidae</taxon>
        <taxon>Agaricales</taxon>
        <taxon>Agaricineae</taxon>
        <taxon>Strophariaceae</taxon>
        <taxon>Galerina</taxon>
    </lineage>
</organism>
<dbReference type="PANTHER" id="PTHR11129:SF2">
    <property type="entry name" value="GERANYLGERANYL TRANSFERASE TYPE-2 SUBUNIT ALPHA"/>
    <property type="match status" value="1"/>
</dbReference>
<name>A0A067TR96_GALM3</name>
<dbReference type="GO" id="GO:0005968">
    <property type="term" value="C:Rab-protein geranylgeranyltransferase complex"/>
    <property type="evidence" value="ECO:0007669"/>
    <property type="project" value="TreeGrafter"/>
</dbReference>
<evidence type="ECO:0000256" key="2">
    <source>
        <dbReference type="ARBA" id="ARBA00012656"/>
    </source>
</evidence>
<evidence type="ECO:0000256" key="5">
    <source>
        <dbReference type="ARBA" id="ARBA00022679"/>
    </source>
</evidence>
<dbReference type="SUPFAM" id="SSF48439">
    <property type="entry name" value="Protein prenylyltransferase"/>
    <property type="match status" value="1"/>
</dbReference>
<dbReference type="FunFam" id="1.25.40.120:FF:000035">
    <property type="entry name" value="Geranylgeranyl transferase type-2 subunit alpha"/>
    <property type="match status" value="1"/>
</dbReference>
<evidence type="ECO:0000313" key="11">
    <source>
        <dbReference type="Proteomes" id="UP000027222"/>
    </source>
</evidence>
<dbReference type="HOGENOM" id="CLU_031996_1_0_1"/>
<dbReference type="AlphaFoldDB" id="A0A067TR96"/>
<dbReference type="EC" id="2.5.1.60" evidence="2 9"/>
<evidence type="ECO:0000256" key="4">
    <source>
        <dbReference type="ARBA" id="ARBA00022602"/>
    </source>
</evidence>
<proteinExistence type="inferred from homology"/>
<keyword evidence="6" id="KW-0677">Repeat</keyword>
<evidence type="ECO:0000313" key="10">
    <source>
        <dbReference type="EMBL" id="KDR81448.1"/>
    </source>
</evidence>
<gene>
    <name evidence="10" type="ORF">GALMADRAFT_134887</name>
</gene>
<dbReference type="PANTHER" id="PTHR11129">
    <property type="entry name" value="PROTEIN FARNESYLTRANSFERASE ALPHA SUBUNIT/RAB GERANYLGERANYL TRANSFERASE ALPHA SUBUNIT"/>
    <property type="match status" value="1"/>
</dbReference>
<dbReference type="PROSITE" id="PS51147">
    <property type="entry name" value="PFTA"/>
    <property type="match status" value="5"/>
</dbReference>
<dbReference type="Proteomes" id="UP000027222">
    <property type="component" value="Unassembled WGS sequence"/>
</dbReference>
<comment type="catalytic activity">
    <reaction evidence="8 9">
        <text>geranylgeranyl diphosphate + L-cysteinyl-[protein] = S-geranylgeranyl-L-cysteinyl-[protein] + diphosphate</text>
        <dbReference type="Rhea" id="RHEA:21240"/>
        <dbReference type="Rhea" id="RHEA-COMP:10131"/>
        <dbReference type="Rhea" id="RHEA-COMP:11537"/>
        <dbReference type="ChEBI" id="CHEBI:29950"/>
        <dbReference type="ChEBI" id="CHEBI:33019"/>
        <dbReference type="ChEBI" id="CHEBI:57533"/>
        <dbReference type="ChEBI" id="CHEBI:86021"/>
        <dbReference type="EC" id="2.5.1.60"/>
    </reaction>
</comment>
<accession>A0A067TR96</accession>